<dbReference type="InterPro" id="IPR036866">
    <property type="entry name" value="RibonucZ/Hydroxyglut_hydro"/>
</dbReference>
<dbReference type="CDD" id="cd16282">
    <property type="entry name" value="metallo-hydrolase-like_MBL-fold"/>
    <property type="match status" value="1"/>
</dbReference>
<dbReference type="Gene3D" id="3.60.15.10">
    <property type="entry name" value="Ribonuclease Z/Hydroxyacylglutathione hydrolase-like"/>
    <property type="match status" value="1"/>
</dbReference>
<dbReference type="EMBL" id="BMRP01000056">
    <property type="protein sequence ID" value="GGU97731.1"/>
    <property type="molecule type" value="Genomic_DNA"/>
</dbReference>
<dbReference type="RefSeq" id="WP_189307995.1">
    <property type="nucleotide sequence ID" value="NZ_BMRP01000056.1"/>
</dbReference>
<dbReference type="InterPro" id="IPR001279">
    <property type="entry name" value="Metallo-B-lactamas"/>
</dbReference>
<evidence type="ECO:0000313" key="3">
    <source>
        <dbReference type="Proteomes" id="UP000654471"/>
    </source>
</evidence>
<feature type="domain" description="Metallo-beta-lactamase" evidence="1">
    <location>
        <begin position="34"/>
        <end position="227"/>
    </location>
</feature>
<comment type="caution">
    <text evidence="2">The sequence shown here is derived from an EMBL/GenBank/DDBJ whole genome shotgun (WGS) entry which is preliminary data.</text>
</comment>
<dbReference type="PANTHER" id="PTHR42951:SF4">
    <property type="entry name" value="ACYL-COENZYME A THIOESTERASE MBLAC2"/>
    <property type="match status" value="1"/>
</dbReference>
<dbReference type="Proteomes" id="UP000654471">
    <property type="component" value="Unassembled WGS sequence"/>
</dbReference>
<dbReference type="InterPro" id="IPR050855">
    <property type="entry name" value="NDM-1-like"/>
</dbReference>
<dbReference type="SMART" id="SM00849">
    <property type="entry name" value="Lactamase_B"/>
    <property type="match status" value="1"/>
</dbReference>
<sequence length="297" mass="32174">MADYQLPDPVVRTTGAQELARDLVVVPDRNVQLVPNIGVIGGTRAVLVVDTGLGSENAESVLAFARDYANGRKLYLTSTHFHPEHAFGAHVFAGEATFLVNKAQAEDLAIKGAGYLTMFRGLSPTVAGRLEGAQVPTPDFVYEASHDLDLGGRVVRLQAVGRAHSKGDQVITVPDADVLFTGDLVETGQFAIFPWFPPHDTDASGLGWIEVMTRLAAARPRTVVPGHGDIGGTQVLEDVLGYLRELRDETWTRRDSAMSQETIVEEVRAVLTERHPEWAGREWIDAAVACLCGEHAT</sequence>
<protein>
    <submittedName>
        <fullName evidence="2">MBL fold metallo-hydrolase</fullName>
    </submittedName>
</protein>
<dbReference type="PANTHER" id="PTHR42951">
    <property type="entry name" value="METALLO-BETA-LACTAMASE DOMAIN-CONTAINING"/>
    <property type="match status" value="1"/>
</dbReference>
<reference evidence="3" key="1">
    <citation type="journal article" date="2019" name="Int. J. Syst. Evol. Microbiol.">
        <title>The Global Catalogue of Microorganisms (GCM) 10K type strain sequencing project: providing services to taxonomists for standard genome sequencing and annotation.</title>
        <authorList>
            <consortium name="The Broad Institute Genomics Platform"/>
            <consortium name="The Broad Institute Genome Sequencing Center for Infectious Disease"/>
            <person name="Wu L."/>
            <person name="Ma J."/>
        </authorList>
    </citation>
    <scope>NUCLEOTIDE SEQUENCE [LARGE SCALE GENOMIC DNA]</scope>
    <source>
        <strain evidence="3">JCM 3399</strain>
    </source>
</reference>
<evidence type="ECO:0000259" key="1">
    <source>
        <dbReference type="SMART" id="SM00849"/>
    </source>
</evidence>
<evidence type="ECO:0000313" key="2">
    <source>
        <dbReference type="EMBL" id="GGU97731.1"/>
    </source>
</evidence>
<accession>A0ABQ2VLW9</accession>
<name>A0ABQ2VLW9_9ACTN</name>
<proteinExistence type="predicted"/>
<organism evidence="2 3">
    <name type="scientific">Streptomyces albospinus</name>
    <dbReference type="NCBI Taxonomy" id="285515"/>
    <lineage>
        <taxon>Bacteria</taxon>
        <taxon>Bacillati</taxon>
        <taxon>Actinomycetota</taxon>
        <taxon>Actinomycetes</taxon>
        <taxon>Kitasatosporales</taxon>
        <taxon>Streptomycetaceae</taxon>
        <taxon>Streptomyces</taxon>
    </lineage>
</organism>
<dbReference type="Pfam" id="PF00753">
    <property type="entry name" value="Lactamase_B"/>
    <property type="match status" value="1"/>
</dbReference>
<keyword evidence="3" id="KW-1185">Reference proteome</keyword>
<gene>
    <name evidence="2" type="ORF">GCM10010211_76310</name>
</gene>
<dbReference type="SUPFAM" id="SSF56281">
    <property type="entry name" value="Metallo-hydrolase/oxidoreductase"/>
    <property type="match status" value="1"/>
</dbReference>